<dbReference type="PANTHER" id="PTHR37950:SF1">
    <property type="entry name" value="4-HYDROXYPHENYLACETATE CATABOLISM PROTEIN"/>
    <property type="match status" value="1"/>
</dbReference>
<organism evidence="1 2">
    <name type="scientific">Marinomonas hwangdonensis</name>
    <dbReference type="NCBI Taxonomy" id="1053647"/>
    <lineage>
        <taxon>Bacteria</taxon>
        <taxon>Pseudomonadati</taxon>
        <taxon>Pseudomonadota</taxon>
        <taxon>Gammaproteobacteria</taxon>
        <taxon>Oceanospirillales</taxon>
        <taxon>Oceanospirillaceae</taxon>
        <taxon>Marinomonas</taxon>
    </lineage>
</organism>
<dbReference type="SUPFAM" id="SSF55331">
    <property type="entry name" value="Tautomerase/MIF"/>
    <property type="match status" value="1"/>
</dbReference>
<dbReference type="GO" id="GO:0008704">
    <property type="term" value="F:5-carboxymethyl-2-hydroxymuconate delta-isomerase activity"/>
    <property type="evidence" value="ECO:0007669"/>
    <property type="project" value="InterPro"/>
</dbReference>
<dbReference type="InterPro" id="IPR014347">
    <property type="entry name" value="Tautomerase/MIF_sf"/>
</dbReference>
<dbReference type="PANTHER" id="PTHR37950">
    <property type="entry name" value="4-HYDROXYPHENYLACETATE CATABOLISM PROTEIN"/>
    <property type="match status" value="1"/>
</dbReference>
<gene>
    <name evidence="1" type="ORF">EBI00_02025</name>
</gene>
<accession>A0A3M8QA30</accession>
<dbReference type="AlphaFoldDB" id="A0A3M8QA30"/>
<dbReference type="RefSeq" id="WP_123094248.1">
    <property type="nucleotide sequence ID" value="NZ_RIZG01000001.1"/>
</dbReference>
<comment type="caution">
    <text evidence="1">The sequence shown here is derived from an EMBL/GenBank/DDBJ whole genome shotgun (WGS) entry which is preliminary data.</text>
</comment>
<dbReference type="Pfam" id="PF02962">
    <property type="entry name" value="CHMI"/>
    <property type="match status" value="1"/>
</dbReference>
<keyword evidence="1" id="KW-0413">Isomerase</keyword>
<keyword evidence="2" id="KW-1185">Reference proteome</keyword>
<evidence type="ECO:0000313" key="2">
    <source>
        <dbReference type="Proteomes" id="UP000280507"/>
    </source>
</evidence>
<dbReference type="Gene3D" id="3.30.429.10">
    <property type="entry name" value="Macrophage Migration Inhibitory Factor"/>
    <property type="match status" value="1"/>
</dbReference>
<dbReference type="CDD" id="cd00580">
    <property type="entry name" value="CHMI"/>
    <property type="match status" value="1"/>
</dbReference>
<dbReference type="Proteomes" id="UP000280507">
    <property type="component" value="Unassembled WGS sequence"/>
</dbReference>
<sequence length="119" mass="13384">MPHCIVEYSQNLEQEVPPVELLEAVKAGCIASTLFTLEDIKLRSVPYKSFLTAGQEDAFVHVILRLLSGRTLEQRKQLSELVLASLGEFALKDVSLSVEVCEMERDTYSKKVVLSQKEE</sequence>
<reference evidence="1 2" key="1">
    <citation type="journal article" date="2012" name="Int. J. Syst. Evol. Microbiol.">
        <title>Marinomonas hwangdonensis sp. nov., isolated from seawater.</title>
        <authorList>
            <person name="Jung Y.T."/>
            <person name="Oh T.K."/>
            <person name="Yoon J.H."/>
        </authorList>
    </citation>
    <scope>NUCLEOTIDE SEQUENCE [LARGE SCALE GENOMIC DNA]</scope>
    <source>
        <strain evidence="1 2">HDW-15</strain>
    </source>
</reference>
<proteinExistence type="predicted"/>
<dbReference type="EMBL" id="RIZG01000001">
    <property type="protein sequence ID" value="RNF52907.1"/>
    <property type="molecule type" value="Genomic_DNA"/>
</dbReference>
<dbReference type="OrthoDB" id="9814215at2"/>
<protein>
    <submittedName>
        <fullName evidence="1">5-carboxymethyl-2-hydroxymuconate Delta-isomerase</fullName>
    </submittedName>
</protein>
<dbReference type="InterPro" id="IPR004220">
    <property type="entry name" value="5-COMe_2-OHmuconate_Isoase"/>
</dbReference>
<name>A0A3M8QA30_9GAMM</name>
<evidence type="ECO:0000313" key="1">
    <source>
        <dbReference type="EMBL" id="RNF52907.1"/>
    </source>
</evidence>